<feature type="region of interest" description="Disordered" evidence="1">
    <location>
        <begin position="95"/>
        <end position="131"/>
    </location>
</feature>
<name>A0ABV3GM29_MICGL</name>
<sequence>MRKLTIIAGLAAAAAITAGGTAAFAADQASAPSASPSAAKAPAVSNEQAVRAALAKVPGGWVTATELEWEHGRQVWDIELRTAKGAAREITVDAVKGSVLKNEADHHDDRGDHHQRHTGTDDSGHDAGDDD</sequence>
<feature type="signal peptide" evidence="2">
    <location>
        <begin position="1"/>
        <end position="25"/>
    </location>
</feature>
<reference evidence="4 5" key="1">
    <citation type="submission" date="2024-06" db="EMBL/GenBank/DDBJ databases">
        <title>The Natural Products Discovery Center: Release of the First 8490 Sequenced Strains for Exploring Actinobacteria Biosynthetic Diversity.</title>
        <authorList>
            <person name="Kalkreuter E."/>
            <person name="Kautsar S.A."/>
            <person name="Yang D."/>
            <person name="Bader C.D."/>
            <person name="Teijaro C.N."/>
            <person name="Fluegel L."/>
            <person name="Davis C.M."/>
            <person name="Simpson J.R."/>
            <person name="Lauterbach L."/>
            <person name="Steele A.D."/>
            <person name="Gui C."/>
            <person name="Meng S."/>
            <person name="Li G."/>
            <person name="Viehrig K."/>
            <person name="Ye F."/>
            <person name="Su P."/>
            <person name="Kiefer A.F."/>
            <person name="Nichols A."/>
            <person name="Cepeda A.J."/>
            <person name="Yan W."/>
            <person name="Fan B."/>
            <person name="Jiang Y."/>
            <person name="Adhikari A."/>
            <person name="Zheng C.-J."/>
            <person name="Schuster L."/>
            <person name="Cowan T.M."/>
            <person name="Smanski M.J."/>
            <person name="Chevrette M.G."/>
            <person name="De Carvalho L.P.S."/>
            <person name="Shen B."/>
        </authorList>
    </citation>
    <scope>NUCLEOTIDE SEQUENCE [LARGE SCALE GENOMIC DNA]</scope>
    <source>
        <strain evidence="4 5">NPDC050100</strain>
    </source>
</reference>
<evidence type="ECO:0000256" key="1">
    <source>
        <dbReference type="SAM" id="MobiDB-lite"/>
    </source>
</evidence>
<evidence type="ECO:0000313" key="4">
    <source>
        <dbReference type="EMBL" id="MEV0972641.1"/>
    </source>
</evidence>
<proteinExistence type="predicted"/>
<dbReference type="InterPro" id="IPR025711">
    <property type="entry name" value="PepSY"/>
</dbReference>
<dbReference type="EMBL" id="JBFALK010000017">
    <property type="protein sequence ID" value="MEV0972641.1"/>
    <property type="molecule type" value="Genomic_DNA"/>
</dbReference>
<protein>
    <submittedName>
        <fullName evidence="4">PepSY domain-containing protein</fullName>
    </submittedName>
</protein>
<feature type="chain" id="PRO_5047458561" evidence="2">
    <location>
        <begin position="26"/>
        <end position="131"/>
    </location>
</feature>
<evidence type="ECO:0000259" key="3">
    <source>
        <dbReference type="Pfam" id="PF03413"/>
    </source>
</evidence>
<evidence type="ECO:0000256" key="2">
    <source>
        <dbReference type="SAM" id="SignalP"/>
    </source>
</evidence>
<keyword evidence="5" id="KW-1185">Reference proteome</keyword>
<accession>A0ABV3GM29</accession>
<dbReference type="Proteomes" id="UP001551675">
    <property type="component" value="Unassembled WGS sequence"/>
</dbReference>
<evidence type="ECO:0000313" key="5">
    <source>
        <dbReference type="Proteomes" id="UP001551675"/>
    </source>
</evidence>
<keyword evidence="2" id="KW-0732">Signal</keyword>
<feature type="compositionally biased region" description="Low complexity" evidence="1">
    <location>
        <begin position="26"/>
        <end position="43"/>
    </location>
</feature>
<feature type="region of interest" description="Disordered" evidence="1">
    <location>
        <begin position="26"/>
        <end position="45"/>
    </location>
</feature>
<dbReference type="Pfam" id="PF03413">
    <property type="entry name" value="PepSY"/>
    <property type="match status" value="1"/>
</dbReference>
<feature type="domain" description="PepSY" evidence="3">
    <location>
        <begin position="44"/>
        <end position="101"/>
    </location>
</feature>
<dbReference type="Gene3D" id="3.10.450.40">
    <property type="match status" value="1"/>
</dbReference>
<gene>
    <name evidence="4" type="ORF">AB0I59_28900</name>
</gene>
<comment type="caution">
    <text evidence="4">The sequence shown here is derived from an EMBL/GenBank/DDBJ whole genome shotgun (WGS) entry which is preliminary data.</text>
</comment>
<organism evidence="4 5">
    <name type="scientific">Microtetraspora glauca</name>
    <dbReference type="NCBI Taxonomy" id="1996"/>
    <lineage>
        <taxon>Bacteria</taxon>
        <taxon>Bacillati</taxon>
        <taxon>Actinomycetota</taxon>
        <taxon>Actinomycetes</taxon>
        <taxon>Streptosporangiales</taxon>
        <taxon>Streptosporangiaceae</taxon>
        <taxon>Microtetraspora</taxon>
    </lineage>
</organism>
<feature type="compositionally biased region" description="Basic and acidic residues" evidence="1">
    <location>
        <begin position="102"/>
        <end position="131"/>
    </location>
</feature>
<dbReference type="RefSeq" id="WP_061257900.1">
    <property type="nucleotide sequence ID" value="NZ_JBFALK010000017.1"/>
</dbReference>